<keyword evidence="4" id="KW-0004">4Fe-4S</keyword>
<accession>A0A9X3XGW1</accession>
<dbReference type="GO" id="GO:0030151">
    <property type="term" value="F:molybdenum ion binding"/>
    <property type="evidence" value="ECO:0007669"/>
    <property type="project" value="TreeGrafter"/>
</dbReference>
<comment type="caution">
    <text evidence="11">The sequence shown here is derived from an EMBL/GenBank/DDBJ whole genome shotgun (WGS) entry which is preliminary data.</text>
</comment>
<evidence type="ECO:0000256" key="9">
    <source>
        <dbReference type="ARBA" id="ARBA00023014"/>
    </source>
</evidence>
<dbReference type="GO" id="GO:0009061">
    <property type="term" value="P:anaerobic respiration"/>
    <property type="evidence" value="ECO:0007669"/>
    <property type="project" value="TreeGrafter"/>
</dbReference>
<dbReference type="GO" id="GO:0016491">
    <property type="term" value="F:oxidoreductase activity"/>
    <property type="evidence" value="ECO:0007669"/>
    <property type="project" value="UniProtKB-KW"/>
</dbReference>
<dbReference type="GO" id="GO:0009055">
    <property type="term" value="F:electron transfer activity"/>
    <property type="evidence" value="ECO:0007669"/>
    <property type="project" value="TreeGrafter"/>
</dbReference>
<gene>
    <name evidence="11" type="ORF">KEG57_52235</name>
</gene>
<dbReference type="AlphaFoldDB" id="A0A9X3XGW1"/>
<dbReference type="Gene3D" id="2.40.40.20">
    <property type="match status" value="1"/>
</dbReference>
<dbReference type="InterPro" id="IPR009010">
    <property type="entry name" value="Asp_de-COase-like_dom_sf"/>
</dbReference>
<reference evidence="11 12" key="1">
    <citation type="submission" date="2021-04" db="EMBL/GenBank/DDBJ databases">
        <title>Genome analysis of Polyangium sp.</title>
        <authorList>
            <person name="Li Y."/>
            <person name="Wang J."/>
        </authorList>
    </citation>
    <scope>NUCLEOTIDE SEQUENCE [LARGE SCALE GENOMIC DNA]</scope>
    <source>
        <strain evidence="11 12">SDU14</strain>
    </source>
</reference>
<keyword evidence="8" id="KW-0408">Iron</keyword>
<evidence type="ECO:0000256" key="2">
    <source>
        <dbReference type="ARBA" id="ARBA00004196"/>
    </source>
</evidence>
<feature type="domain" description="4Fe-4S Mo/W bis-MGD-type" evidence="10">
    <location>
        <begin position="57"/>
        <end position="113"/>
    </location>
</feature>
<dbReference type="PANTHER" id="PTHR43598">
    <property type="entry name" value="TUNGSTEN-CONTAINING FORMYLMETHANOFURAN DEHYDROGENASE 2 SUBUNIT B"/>
    <property type="match status" value="1"/>
</dbReference>
<name>A0A9X3XGW1_9BACT</name>
<evidence type="ECO:0000256" key="4">
    <source>
        <dbReference type="ARBA" id="ARBA00022485"/>
    </source>
</evidence>
<dbReference type="RefSeq" id="WP_272428291.1">
    <property type="nucleotide sequence ID" value="NZ_JAGTJJ010000097.1"/>
</dbReference>
<dbReference type="PROSITE" id="PS51669">
    <property type="entry name" value="4FE4S_MOW_BIS_MGD"/>
    <property type="match status" value="1"/>
</dbReference>
<dbReference type="InterPro" id="IPR006311">
    <property type="entry name" value="TAT_signal"/>
</dbReference>
<dbReference type="SMART" id="SM00926">
    <property type="entry name" value="Molybdop_Fe4S4"/>
    <property type="match status" value="1"/>
</dbReference>
<evidence type="ECO:0000256" key="7">
    <source>
        <dbReference type="ARBA" id="ARBA00023002"/>
    </source>
</evidence>
<dbReference type="SUPFAM" id="SSF53706">
    <property type="entry name" value="Formate dehydrogenase/DMSO reductase, domains 1-3"/>
    <property type="match status" value="1"/>
</dbReference>
<evidence type="ECO:0000256" key="6">
    <source>
        <dbReference type="ARBA" id="ARBA00022729"/>
    </source>
</evidence>
<keyword evidence="7" id="KW-0560">Oxidoreductase</keyword>
<dbReference type="Pfam" id="PF04879">
    <property type="entry name" value="Molybdop_Fe4S4"/>
    <property type="match status" value="1"/>
</dbReference>
<dbReference type="Gene3D" id="3.40.50.740">
    <property type="match status" value="1"/>
</dbReference>
<dbReference type="InterPro" id="IPR019546">
    <property type="entry name" value="TAT_signal_bac_arc"/>
</dbReference>
<dbReference type="PANTHER" id="PTHR43598:SF1">
    <property type="entry name" value="FORMATE DEHYDROGENASE-O MAJOR SUBUNIT"/>
    <property type="match status" value="1"/>
</dbReference>
<dbReference type="InterPro" id="IPR006656">
    <property type="entry name" value="Mopterin_OxRdtase"/>
</dbReference>
<evidence type="ECO:0000256" key="3">
    <source>
        <dbReference type="ARBA" id="ARBA00010312"/>
    </source>
</evidence>
<dbReference type="Gene3D" id="3.40.228.10">
    <property type="entry name" value="Dimethylsulfoxide Reductase, domain 2"/>
    <property type="match status" value="1"/>
</dbReference>
<dbReference type="GO" id="GO:0043546">
    <property type="term" value="F:molybdopterin cofactor binding"/>
    <property type="evidence" value="ECO:0007669"/>
    <property type="project" value="InterPro"/>
</dbReference>
<dbReference type="SUPFAM" id="SSF50692">
    <property type="entry name" value="ADC-like"/>
    <property type="match status" value="1"/>
</dbReference>
<keyword evidence="6" id="KW-0732">Signal</keyword>
<protein>
    <submittedName>
        <fullName evidence="11">Molybdopterin-dependent oxidoreductase</fullName>
    </submittedName>
</protein>
<dbReference type="PROSITE" id="PS51318">
    <property type="entry name" value="TAT"/>
    <property type="match status" value="1"/>
</dbReference>
<proteinExistence type="inferred from homology"/>
<keyword evidence="12" id="KW-1185">Reference proteome</keyword>
<comment type="cofactor">
    <cofactor evidence="1">
        <name>[4Fe-4S] cluster</name>
        <dbReference type="ChEBI" id="CHEBI:49883"/>
    </cofactor>
</comment>
<evidence type="ECO:0000256" key="5">
    <source>
        <dbReference type="ARBA" id="ARBA00022723"/>
    </source>
</evidence>
<evidence type="ECO:0000256" key="1">
    <source>
        <dbReference type="ARBA" id="ARBA00001966"/>
    </source>
</evidence>
<evidence type="ECO:0000259" key="10">
    <source>
        <dbReference type="PROSITE" id="PS51669"/>
    </source>
</evidence>
<dbReference type="Pfam" id="PF00384">
    <property type="entry name" value="Molybdopterin"/>
    <property type="match status" value="1"/>
</dbReference>
<keyword evidence="5" id="KW-0479">Metal-binding</keyword>
<dbReference type="Gene3D" id="2.20.25.90">
    <property type="entry name" value="ADC-like domains"/>
    <property type="match status" value="1"/>
</dbReference>
<dbReference type="GO" id="GO:0051539">
    <property type="term" value="F:4 iron, 4 sulfur cluster binding"/>
    <property type="evidence" value="ECO:0007669"/>
    <property type="project" value="UniProtKB-KW"/>
</dbReference>
<keyword evidence="9" id="KW-0411">Iron-sulfur</keyword>
<dbReference type="NCBIfam" id="TIGR01409">
    <property type="entry name" value="TAT_signal_seq"/>
    <property type="match status" value="1"/>
</dbReference>
<comment type="subcellular location">
    <subcellularLocation>
        <location evidence="2">Cell envelope</location>
    </subcellularLocation>
</comment>
<dbReference type="Proteomes" id="UP001151081">
    <property type="component" value="Unassembled WGS sequence"/>
</dbReference>
<dbReference type="InterPro" id="IPR006657">
    <property type="entry name" value="MoPterin_dinucl-bd_dom"/>
</dbReference>
<evidence type="ECO:0000313" key="12">
    <source>
        <dbReference type="Proteomes" id="UP001151081"/>
    </source>
</evidence>
<evidence type="ECO:0000256" key="8">
    <source>
        <dbReference type="ARBA" id="ARBA00023004"/>
    </source>
</evidence>
<dbReference type="GO" id="GO:0030313">
    <property type="term" value="C:cell envelope"/>
    <property type="evidence" value="ECO:0007669"/>
    <property type="project" value="UniProtKB-SubCell"/>
</dbReference>
<sequence length="828" mass="89920">MASDSNLSRRGFLKLSAATSAAAGFVAGCEATTPPPPAEPARAALDLTRNSGALQPDQIVRAACQFCNSLCGIQVHKKGGRIIDIKGETADPVQDGNLCVKGPMMAQIAYNPHRIRTPLRRVSGAKGSPDSRFEPISWDQALAEIAKKLVEIRDTTGAAGVASKTSGRLVRGVGSIIGRFFDLYGSPNATDVGPVCNDAGGDALAWTFGLGNFTNGYGKDGITGQEDLGSSKFFLFFGTNQAETHPVTFEHLLRARAHTGAKLVVVDPRQTPTSAFADQHIAIRPHTDMALVYAMLAHILRQKLYDAAFVERWVVGFDALVKHVEAQGFSPEWGERMTTIPASTIRALAEAYATARPAAIFCNAGISHQMNAFHTYRAMAFLAAITGNIGKPGGGCNFMHNTWPGDLRLPKIRGEVPEKKGPALLGPDTFPRAILDEDPYRLRAVFLMGNPLVDGANAARVRAAYEKLELLVYPGLFLEEPALFADYVLPIPSVLEQECVYMRRDDRAIRWSDKAIDPIGEARPDIHVWIDLAHAMAEVDKKNPPSYWKDNLPAAWKDYRTLWDEVFVKNTPGMAGMTSKRLRERTEPLRWPCPSEDHPGTSTLYLDHPSWASVASALGHAGKRFFTPSGKVEIFTSAIHEKLARAGHAALPPFYSHPEVGAGVPTIEHLAEKVPNPLHPGSSTPRVKLGVPPNEGVRAGFPLLGMIGRPSVVHFATMTQWTQTGKLMNGIRLVQIHPRAAARAGIRDGDAIRVESPRGGITATALLFDGIREDTIFVPNFFGPAQKVGDDLGLPRYEPANVLIDDRHFDALSGQQAYKCCACRVVRA</sequence>
<comment type="similarity">
    <text evidence="3">Belongs to the prokaryotic molybdopterin-containing oxidoreductase family.</text>
</comment>
<dbReference type="InterPro" id="IPR006963">
    <property type="entry name" value="Mopterin_OxRdtase_4Fe-4S_dom"/>
</dbReference>
<evidence type="ECO:0000313" key="11">
    <source>
        <dbReference type="EMBL" id="MDC3989140.1"/>
    </source>
</evidence>
<organism evidence="11 12">
    <name type="scientific">Polyangium jinanense</name>
    <dbReference type="NCBI Taxonomy" id="2829994"/>
    <lineage>
        <taxon>Bacteria</taxon>
        <taxon>Pseudomonadati</taxon>
        <taxon>Myxococcota</taxon>
        <taxon>Polyangia</taxon>
        <taxon>Polyangiales</taxon>
        <taxon>Polyangiaceae</taxon>
        <taxon>Polyangium</taxon>
    </lineage>
</organism>
<dbReference type="Pfam" id="PF01568">
    <property type="entry name" value="Molydop_binding"/>
    <property type="match status" value="1"/>
</dbReference>
<dbReference type="EMBL" id="JAGTJJ010000097">
    <property type="protein sequence ID" value="MDC3989140.1"/>
    <property type="molecule type" value="Genomic_DNA"/>
</dbReference>